<feature type="non-terminal residue" evidence="2">
    <location>
        <position position="31"/>
    </location>
</feature>
<comment type="caution">
    <text evidence="2">The sequence shown here is derived from an EMBL/GenBank/DDBJ whole genome shotgun (WGS) entry which is preliminary data.</text>
</comment>
<name>X0WNV4_9ZZZZ</name>
<sequence length="31" mass="3304">MLRIGPSRQRGTKPQVEPEGGDNAAGLIRQA</sequence>
<proteinExistence type="predicted"/>
<accession>X0WNV4</accession>
<evidence type="ECO:0000313" key="2">
    <source>
        <dbReference type="EMBL" id="GAG26193.1"/>
    </source>
</evidence>
<gene>
    <name evidence="2" type="ORF">S01H1_57414</name>
</gene>
<reference evidence="2" key="1">
    <citation type="journal article" date="2014" name="Front. Microbiol.">
        <title>High frequency of phylogenetically diverse reductive dehalogenase-homologous genes in deep subseafloor sedimentary metagenomes.</title>
        <authorList>
            <person name="Kawai M."/>
            <person name="Futagami T."/>
            <person name="Toyoda A."/>
            <person name="Takaki Y."/>
            <person name="Nishi S."/>
            <person name="Hori S."/>
            <person name="Arai W."/>
            <person name="Tsubouchi T."/>
            <person name="Morono Y."/>
            <person name="Uchiyama I."/>
            <person name="Ito T."/>
            <person name="Fujiyama A."/>
            <person name="Inagaki F."/>
            <person name="Takami H."/>
        </authorList>
    </citation>
    <scope>NUCLEOTIDE SEQUENCE</scope>
    <source>
        <strain evidence="2">Expedition CK06-06</strain>
    </source>
</reference>
<evidence type="ECO:0000256" key="1">
    <source>
        <dbReference type="SAM" id="MobiDB-lite"/>
    </source>
</evidence>
<feature type="region of interest" description="Disordered" evidence="1">
    <location>
        <begin position="1"/>
        <end position="31"/>
    </location>
</feature>
<protein>
    <submittedName>
        <fullName evidence="2">Uncharacterized protein</fullName>
    </submittedName>
</protein>
<organism evidence="2">
    <name type="scientific">marine sediment metagenome</name>
    <dbReference type="NCBI Taxonomy" id="412755"/>
    <lineage>
        <taxon>unclassified sequences</taxon>
        <taxon>metagenomes</taxon>
        <taxon>ecological metagenomes</taxon>
    </lineage>
</organism>
<dbReference type="AlphaFoldDB" id="X0WNV4"/>
<dbReference type="EMBL" id="BARS01037441">
    <property type="protein sequence ID" value="GAG26193.1"/>
    <property type="molecule type" value="Genomic_DNA"/>
</dbReference>